<keyword evidence="4" id="KW-0963">Cytoplasm</keyword>
<evidence type="ECO:0000256" key="1">
    <source>
        <dbReference type="ARBA" id="ARBA00004496"/>
    </source>
</evidence>
<dbReference type="Gene3D" id="3.40.50.300">
    <property type="entry name" value="P-loop containing nucleotide triphosphate hydrolases"/>
    <property type="match status" value="1"/>
</dbReference>
<keyword evidence="11" id="KW-0808">Transferase</keyword>
<comment type="similarity">
    <text evidence="2">Belongs to the TsaE family.</text>
</comment>
<gene>
    <name evidence="11" type="ORF">A2750_02875</name>
</gene>
<evidence type="ECO:0000256" key="4">
    <source>
        <dbReference type="ARBA" id="ARBA00022490"/>
    </source>
</evidence>
<evidence type="ECO:0000256" key="9">
    <source>
        <dbReference type="ARBA" id="ARBA00022842"/>
    </source>
</evidence>
<dbReference type="InterPro" id="IPR003442">
    <property type="entry name" value="T6A_TsaE"/>
</dbReference>
<protein>
    <recommendedName>
        <fullName evidence="3">tRNA threonylcarbamoyladenosine biosynthesis protein TsaE</fullName>
    </recommendedName>
    <alternativeName>
        <fullName evidence="10">t(6)A37 threonylcarbamoyladenosine biosynthesis protein TsaE</fullName>
    </alternativeName>
</protein>
<dbReference type="GO" id="GO:0002949">
    <property type="term" value="P:tRNA threonylcarbamoyladenosine modification"/>
    <property type="evidence" value="ECO:0007669"/>
    <property type="project" value="InterPro"/>
</dbReference>
<dbReference type="NCBIfam" id="TIGR00150">
    <property type="entry name" value="T6A_YjeE"/>
    <property type="match status" value="1"/>
</dbReference>
<evidence type="ECO:0000256" key="6">
    <source>
        <dbReference type="ARBA" id="ARBA00022723"/>
    </source>
</evidence>
<dbReference type="PANTHER" id="PTHR33540">
    <property type="entry name" value="TRNA THREONYLCARBAMOYLADENOSINE BIOSYNTHESIS PROTEIN TSAE"/>
    <property type="match status" value="1"/>
</dbReference>
<keyword evidence="6" id="KW-0479">Metal-binding</keyword>
<keyword evidence="5" id="KW-0819">tRNA processing</keyword>
<comment type="subcellular location">
    <subcellularLocation>
        <location evidence="1">Cytoplasm</location>
    </subcellularLocation>
</comment>
<accession>A0A1F8F2M2</accession>
<comment type="caution">
    <text evidence="11">The sequence shown here is derived from an EMBL/GenBank/DDBJ whole genome shotgun (WGS) entry which is preliminary data.</text>
</comment>
<reference evidence="11 12" key="1">
    <citation type="journal article" date="2016" name="Nat. Commun.">
        <title>Thousands of microbial genomes shed light on interconnected biogeochemical processes in an aquifer system.</title>
        <authorList>
            <person name="Anantharaman K."/>
            <person name="Brown C.T."/>
            <person name="Hug L.A."/>
            <person name="Sharon I."/>
            <person name="Castelle C.J."/>
            <person name="Probst A.J."/>
            <person name="Thomas B.C."/>
            <person name="Singh A."/>
            <person name="Wilkins M.J."/>
            <person name="Karaoz U."/>
            <person name="Brodie E.L."/>
            <person name="Williams K.H."/>
            <person name="Hubbard S.S."/>
            <person name="Banfield J.F."/>
        </authorList>
    </citation>
    <scope>NUCLEOTIDE SEQUENCE [LARGE SCALE GENOMIC DNA]</scope>
</reference>
<sequence length="158" mass="17940">MLMKILSKSPSQTEEIGAKLALQRTQGKFQQKQAIIIALEGELGAGKTVFVKGFAAALGVKKGIRSPTFNLMKRYPIKAIGHRPLAISYLYHLDCYRLNSGKELEALGFKEIVSDPRNIILIEWAERVKDALPRKYVKVHIDHVDETTRKLQIFNFQF</sequence>
<evidence type="ECO:0000313" key="12">
    <source>
        <dbReference type="Proteomes" id="UP000178023"/>
    </source>
</evidence>
<dbReference type="GO" id="GO:0046872">
    <property type="term" value="F:metal ion binding"/>
    <property type="evidence" value="ECO:0007669"/>
    <property type="project" value="UniProtKB-KW"/>
</dbReference>
<keyword evidence="7" id="KW-0547">Nucleotide-binding</keyword>
<evidence type="ECO:0000256" key="5">
    <source>
        <dbReference type="ARBA" id="ARBA00022694"/>
    </source>
</evidence>
<evidence type="ECO:0000256" key="7">
    <source>
        <dbReference type="ARBA" id="ARBA00022741"/>
    </source>
</evidence>
<evidence type="ECO:0000256" key="8">
    <source>
        <dbReference type="ARBA" id="ARBA00022840"/>
    </source>
</evidence>
<keyword evidence="9" id="KW-0460">Magnesium</keyword>
<dbReference type="AlphaFoldDB" id="A0A1F8F2M2"/>
<dbReference type="Proteomes" id="UP000178023">
    <property type="component" value="Unassembled WGS sequence"/>
</dbReference>
<evidence type="ECO:0000256" key="3">
    <source>
        <dbReference type="ARBA" id="ARBA00019010"/>
    </source>
</evidence>
<dbReference type="InterPro" id="IPR027417">
    <property type="entry name" value="P-loop_NTPase"/>
</dbReference>
<evidence type="ECO:0000313" key="11">
    <source>
        <dbReference type="EMBL" id="OGN06870.1"/>
    </source>
</evidence>
<dbReference type="GO" id="GO:0005737">
    <property type="term" value="C:cytoplasm"/>
    <property type="evidence" value="ECO:0007669"/>
    <property type="project" value="UniProtKB-SubCell"/>
</dbReference>
<name>A0A1F8F2M2_9BACT</name>
<organism evidence="11 12">
    <name type="scientific">Candidatus Yanofskybacteria bacterium RIFCSPHIGHO2_01_FULL_45_42</name>
    <dbReference type="NCBI Taxonomy" id="1802671"/>
    <lineage>
        <taxon>Bacteria</taxon>
        <taxon>Candidatus Yanofskyibacteriota</taxon>
    </lineage>
</organism>
<dbReference type="SUPFAM" id="SSF52540">
    <property type="entry name" value="P-loop containing nucleoside triphosphate hydrolases"/>
    <property type="match status" value="1"/>
</dbReference>
<evidence type="ECO:0000256" key="10">
    <source>
        <dbReference type="ARBA" id="ARBA00032441"/>
    </source>
</evidence>
<dbReference type="GO" id="GO:0005524">
    <property type="term" value="F:ATP binding"/>
    <property type="evidence" value="ECO:0007669"/>
    <property type="project" value="UniProtKB-KW"/>
</dbReference>
<dbReference type="PANTHER" id="PTHR33540:SF2">
    <property type="entry name" value="TRNA THREONYLCARBAMOYLADENOSINE BIOSYNTHESIS PROTEIN TSAE"/>
    <property type="match status" value="1"/>
</dbReference>
<dbReference type="GO" id="GO:0016740">
    <property type="term" value="F:transferase activity"/>
    <property type="evidence" value="ECO:0007669"/>
    <property type="project" value="UniProtKB-KW"/>
</dbReference>
<proteinExistence type="inferred from homology"/>
<dbReference type="EMBL" id="MGJL01000033">
    <property type="protein sequence ID" value="OGN06870.1"/>
    <property type="molecule type" value="Genomic_DNA"/>
</dbReference>
<evidence type="ECO:0000256" key="2">
    <source>
        <dbReference type="ARBA" id="ARBA00007599"/>
    </source>
</evidence>
<dbReference type="Pfam" id="PF02367">
    <property type="entry name" value="TsaE"/>
    <property type="match status" value="1"/>
</dbReference>
<keyword evidence="8" id="KW-0067">ATP-binding</keyword>